<reference evidence="2" key="1">
    <citation type="submission" date="2022-07" db="EMBL/GenBank/DDBJ databases">
        <title>Genome Sequence of Leucocoprinus birnbaumii.</title>
        <authorList>
            <person name="Buettner E."/>
        </authorList>
    </citation>
    <scope>NUCLEOTIDE SEQUENCE</scope>
    <source>
        <strain evidence="2">VT141</strain>
    </source>
</reference>
<feature type="region of interest" description="Disordered" evidence="1">
    <location>
        <begin position="588"/>
        <end position="617"/>
    </location>
</feature>
<protein>
    <recommendedName>
        <fullName evidence="4">F-box domain-containing protein</fullName>
    </recommendedName>
</protein>
<dbReference type="PANTHER" id="PTHR38926:SF5">
    <property type="entry name" value="F-BOX AND LEUCINE-RICH REPEAT PROTEIN 6"/>
    <property type="match status" value="1"/>
</dbReference>
<evidence type="ECO:0000256" key="1">
    <source>
        <dbReference type="SAM" id="MobiDB-lite"/>
    </source>
</evidence>
<evidence type="ECO:0000313" key="3">
    <source>
        <dbReference type="Proteomes" id="UP001213000"/>
    </source>
</evidence>
<feature type="region of interest" description="Disordered" evidence="1">
    <location>
        <begin position="1"/>
        <end position="24"/>
    </location>
</feature>
<dbReference type="Proteomes" id="UP001213000">
    <property type="component" value="Unassembled WGS sequence"/>
</dbReference>
<dbReference type="EMBL" id="JANIEX010000211">
    <property type="protein sequence ID" value="KAJ3570921.1"/>
    <property type="molecule type" value="Genomic_DNA"/>
</dbReference>
<gene>
    <name evidence="2" type="ORF">NP233_g4091</name>
</gene>
<dbReference type="AlphaFoldDB" id="A0AAD5VVB9"/>
<organism evidence="2 3">
    <name type="scientific">Leucocoprinus birnbaumii</name>
    <dbReference type="NCBI Taxonomy" id="56174"/>
    <lineage>
        <taxon>Eukaryota</taxon>
        <taxon>Fungi</taxon>
        <taxon>Dikarya</taxon>
        <taxon>Basidiomycota</taxon>
        <taxon>Agaricomycotina</taxon>
        <taxon>Agaricomycetes</taxon>
        <taxon>Agaricomycetidae</taxon>
        <taxon>Agaricales</taxon>
        <taxon>Agaricineae</taxon>
        <taxon>Agaricaceae</taxon>
        <taxon>Leucocoprinus</taxon>
    </lineage>
</organism>
<proteinExistence type="predicted"/>
<keyword evidence="3" id="KW-1185">Reference proteome</keyword>
<dbReference type="InterPro" id="IPR032675">
    <property type="entry name" value="LRR_dom_sf"/>
</dbReference>
<evidence type="ECO:0008006" key="4">
    <source>
        <dbReference type="Google" id="ProtNLM"/>
    </source>
</evidence>
<feature type="compositionally biased region" description="Polar residues" evidence="1">
    <location>
        <begin position="605"/>
        <end position="617"/>
    </location>
</feature>
<sequence>MPNLPPISKSRLRDTRRSPFDPCSITDLRQEKESRLQEVLASISRLQKMHDSLSLEKQRLINLIAKNRAMISPFKRLPVDIVEEIFYHCLPVAHNAVTSVHEPPLVLGRVCKTWRQVAYSTPRLWTSIHIVAILSGRSTYLEERDAELGGISAWISRSGALPLSISIFHDDPLPQWPGQSLEYQIQPYLDTLYSQLHRWKSIYFTFRDINWTDILSRIHSEDVPLLEELQIIDNIASMGWTVSSEDVDIISAFSRQDGVLCAPRLRSLSLPHYIAHTLSKDMRWERITSLDITYHHIPFLGDFGRIAIQCSNLTHLTIAFTPVWSTFQGSDPWPSSFIGETDPLSPPLLIPLPSLQYLSILARPANDDGVYQTLTALSTPALRHLTWQRPSVDPLDPPVESRMVESFEVFVARLVNPLEELHLILDFVCETTLIDILSLVPSLKRLSLAGEPPHIPPYSPLYVSSSQLSRFFGDHFLQEFTPGTLPGRDEDVMNIGPEGSGGPRMFLCPDLEVVHFLGVEFTPESVAMFLRSRAATNLRKLSILFASDRPEHLHKEHRDGIPELENLAQDNDVQFLYLEYNIKGRDFSPPAPPAPAHRAWAGLANPSSSAPSQRFHF</sequence>
<dbReference type="SUPFAM" id="SSF52047">
    <property type="entry name" value="RNI-like"/>
    <property type="match status" value="1"/>
</dbReference>
<dbReference type="Gene3D" id="3.80.10.10">
    <property type="entry name" value="Ribonuclease Inhibitor"/>
    <property type="match status" value="1"/>
</dbReference>
<dbReference type="Gene3D" id="1.20.1280.50">
    <property type="match status" value="1"/>
</dbReference>
<comment type="caution">
    <text evidence="2">The sequence shown here is derived from an EMBL/GenBank/DDBJ whole genome shotgun (WGS) entry which is preliminary data.</text>
</comment>
<accession>A0AAD5VVB9</accession>
<evidence type="ECO:0000313" key="2">
    <source>
        <dbReference type="EMBL" id="KAJ3570921.1"/>
    </source>
</evidence>
<name>A0AAD5VVB9_9AGAR</name>
<dbReference type="PANTHER" id="PTHR38926">
    <property type="entry name" value="F-BOX DOMAIN CONTAINING PROTEIN, EXPRESSED"/>
    <property type="match status" value="1"/>
</dbReference>